<keyword evidence="3" id="KW-1185">Reference proteome</keyword>
<dbReference type="Pfam" id="PF00646">
    <property type="entry name" value="F-box"/>
    <property type="match status" value="1"/>
</dbReference>
<proteinExistence type="predicted"/>
<dbReference type="PANTHER" id="PTHR31672">
    <property type="entry name" value="BNACNNG10540D PROTEIN"/>
    <property type="match status" value="1"/>
</dbReference>
<evidence type="ECO:0000313" key="2">
    <source>
        <dbReference type="EMBL" id="PON72141.1"/>
    </source>
</evidence>
<dbReference type="InterPro" id="IPR017451">
    <property type="entry name" value="F-box-assoc_interact_dom"/>
</dbReference>
<feature type="domain" description="F-box" evidence="1">
    <location>
        <begin position="21"/>
        <end position="62"/>
    </location>
</feature>
<reference evidence="3" key="1">
    <citation type="submission" date="2016-06" db="EMBL/GenBank/DDBJ databases">
        <title>Parallel loss of symbiosis genes in relatives of nitrogen-fixing non-legume Parasponia.</title>
        <authorList>
            <person name="Van Velzen R."/>
            <person name="Holmer R."/>
            <person name="Bu F."/>
            <person name="Rutten L."/>
            <person name="Van Zeijl A."/>
            <person name="Liu W."/>
            <person name="Santuari L."/>
            <person name="Cao Q."/>
            <person name="Sharma T."/>
            <person name="Shen D."/>
            <person name="Roswanjaya Y."/>
            <person name="Wardhani T."/>
            <person name="Kalhor M.S."/>
            <person name="Jansen J."/>
            <person name="Van den Hoogen J."/>
            <person name="Gungor B."/>
            <person name="Hartog M."/>
            <person name="Hontelez J."/>
            <person name="Verver J."/>
            <person name="Yang W.-C."/>
            <person name="Schijlen E."/>
            <person name="Repin R."/>
            <person name="Schilthuizen M."/>
            <person name="Schranz E."/>
            <person name="Heidstra R."/>
            <person name="Miyata K."/>
            <person name="Fedorova E."/>
            <person name="Kohlen W."/>
            <person name="Bisseling T."/>
            <person name="Smit S."/>
            <person name="Geurts R."/>
        </authorList>
    </citation>
    <scope>NUCLEOTIDE SEQUENCE [LARGE SCALE GENOMIC DNA]</scope>
    <source>
        <strain evidence="3">cv. RG33-2</strain>
    </source>
</reference>
<dbReference type="InParanoid" id="A0A2P5DFS6"/>
<dbReference type="Pfam" id="PF07734">
    <property type="entry name" value="FBA_1"/>
    <property type="match status" value="1"/>
</dbReference>
<dbReference type="STRING" id="63057.A0A2P5DFS6"/>
<dbReference type="SMART" id="SM00256">
    <property type="entry name" value="FBOX"/>
    <property type="match status" value="1"/>
</dbReference>
<dbReference type="Gene3D" id="1.20.1280.50">
    <property type="match status" value="1"/>
</dbReference>
<accession>A0A2P5DFS6</accession>
<dbReference type="PANTHER" id="PTHR31672:SF13">
    <property type="entry name" value="F-BOX PROTEIN CPR30-LIKE"/>
    <property type="match status" value="1"/>
</dbReference>
<dbReference type="SUPFAM" id="SSF50965">
    <property type="entry name" value="Galactose oxidase, central domain"/>
    <property type="match status" value="1"/>
</dbReference>
<dbReference type="Proteomes" id="UP000237000">
    <property type="component" value="Unassembled WGS sequence"/>
</dbReference>
<dbReference type="InterPro" id="IPR006527">
    <property type="entry name" value="F-box-assoc_dom_typ1"/>
</dbReference>
<dbReference type="OrthoDB" id="5314306at2759"/>
<evidence type="ECO:0000313" key="3">
    <source>
        <dbReference type="Proteomes" id="UP000237000"/>
    </source>
</evidence>
<dbReference type="CDD" id="cd22157">
    <property type="entry name" value="F-box_AtFBW1-like"/>
    <property type="match status" value="1"/>
</dbReference>
<sequence length="416" mass="47213">MELVVCNSKSDERRGAAACKFTDDIIEEILCRLDDAQSVMRCKCVCKSWLSLITHPSFKHRHLKHQVPGIVLHNLSVSIPFLIHRRGSESFSSHKCPEDIDHISVIGNSRKVAIMGSQNGVICLYYTVHKSVYLWNPSIRKLRILPPPPPPPPPPRADSPTYMYGGLGYDALTDDFKVVSLNGCLRRIRDDYFKRGKLVEVYSLRSDCWKTLEMPDLFSGHDYHGSSSSTQMITDSYNSCCSLVVNGSIHWLIHYGRRERVTLPLYAELYLDHVGIVAFDMSTEVFSLIDSPAPSLEDGFKASNVHSMCDWSGHLSLLTLEGSSPIEIWVMKQYGVSDSWTKHFSVDFSNLPVPPSVQSFQYINPIALYNNGDLLVQFEYRGSFYRYDRKRNSIEYLCPAAPVVQFTTYVESIFLS</sequence>
<organism evidence="2 3">
    <name type="scientific">Trema orientale</name>
    <name type="common">Charcoal tree</name>
    <name type="synonym">Celtis orientalis</name>
    <dbReference type="NCBI Taxonomy" id="63057"/>
    <lineage>
        <taxon>Eukaryota</taxon>
        <taxon>Viridiplantae</taxon>
        <taxon>Streptophyta</taxon>
        <taxon>Embryophyta</taxon>
        <taxon>Tracheophyta</taxon>
        <taxon>Spermatophyta</taxon>
        <taxon>Magnoliopsida</taxon>
        <taxon>eudicotyledons</taxon>
        <taxon>Gunneridae</taxon>
        <taxon>Pentapetalae</taxon>
        <taxon>rosids</taxon>
        <taxon>fabids</taxon>
        <taxon>Rosales</taxon>
        <taxon>Cannabaceae</taxon>
        <taxon>Trema</taxon>
    </lineage>
</organism>
<comment type="caution">
    <text evidence="2">The sequence shown here is derived from an EMBL/GenBank/DDBJ whole genome shotgun (WGS) entry which is preliminary data.</text>
</comment>
<protein>
    <submittedName>
        <fullName evidence="2">F-box domain containing protein</fullName>
    </submittedName>
</protein>
<dbReference type="InterPro" id="IPR036047">
    <property type="entry name" value="F-box-like_dom_sf"/>
</dbReference>
<dbReference type="EMBL" id="JXTC01000273">
    <property type="protein sequence ID" value="PON72141.1"/>
    <property type="molecule type" value="Genomic_DNA"/>
</dbReference>
<gene>
    <name evidence="2" type="ORF">TorRG33x02_252610</name>
</gene>
<dbReference type="SUPFAM" id="SSF81383">
    <property type="entry name" value="F-box domain"/>
    <property type="match status" value="1"/>
</dbReference>
<dbReference type="NCBIfam" id="TIGR01640">
    <property type="entry name" value="F_box_assoc_1"/>
    <property type="match status" value="1"/>
</dbReference>
<dbReference type="InterPro" id="IPR050796">
    <property type="entry name" value="SCF_F-box_component"/>
</dbReference>
<dbReference type="InterPro" id="IPR001810">
    <property type="entry name" value="F-box_dom"/>
</dbReference>
<evidence type="ECO:0000259" key="1">
    <source>
        <dbReference type="SMART" id="SM00256"/>
    </source>
</evidence>
<dbReference type="AlphaFoldDB" id="A0A2P5DFS6"/>
<dbReference type="InterPro" id="IPR011043">
    <property type="entry name" value="Gal_Oxase/kelch_b-propeller"/>
</dbReference>
<name>A0A2P5DFS6_TREOI</name>